<proteinExistence type="predicted"/>
<dbReference type="InterPro" id="IPR029065">
    <property type="entry name" value="Enolase_C-like"/>
</dbReference>
<feature type="non-terminal residue" evidence="2">
    <location>
        <position position="273"/>
    </location>
</feature>
<dbReference type="GO" id="GO:0000287">
    <property type="term" value="F:magnesium ion binding"/>
    <property type="evidence" value="ECO:0007669"/>
    <property type="project" value="UniProtKB-ARBA"/>
</dbReference>
<dbReference type="Pfam" id="PF13378">
    <property type="entry name" value="MR_MLE_C"/>
    <property type="match status" value="1"/>
</dbReference>
<gene>
    <name evidence="2" type="ORF">METZ01_LOCUS382890</name>
</gene>
<dbReference type="AlphaFoldDB" id="A0A382U6U1"/>
<dbReference type="PANTHER" id="PTHR48080:SF6">
    <property type="entry name" value="STARVATION-SENSING PROTEIN RSPA"/>
    <property type="match status" value="1"/>
</dbReference>
<protein>
    <recommendedName>
        <fullName evidence="1">Mandelate racemase/muconate lactonizing enzyme C-terminal domain-containing protein</fullName>
    </recommendedName>
</protein>
<dbReference type="InterPro" id="IPR013342">
    <property type="entry name" value="Mandelate_racemase_C"/>
</dbReference>
<dbReference type="InterPro" id="IPR036849">
    <property type="entry name" value="Enolase-like_C_sf"/>
</dbReference>
<dbReference type="Gene3D" id="3.20.20.120">
    <property type="entry name" value="Enolase-like C-terminal domain"/>
    <property type="match status" value="1"/>
</dbReference>
<accession>A0A382U6U1</accession>
<dbReference type="InterPro" id="IPR029017">
    <property type="entry name" value="Enolase-like_N"/>
</dbReference>
<dbReference type="InterPro" id="IPR034593">
    <property type="entry name" value="DgoD-like"/>
</dbReference>
<name>A0A382U6U1_9ZZZZ</name>
<dbReference type="SFLD" id="SFLDS00001">
    <property type="entry name" value="Enolase"/>
    <property type="match status" value="1"/>
</dbReference>
<dbReference type="PANTHER" id="PTHR48080">
    <property type="entry name" value="D-GALACTONATE DEHYDRATASE-RELATED"/>
    <property type="match status" value="1"/>
</dbReference>
<feature type="domain" description="Mandelate racemase/muconate lactonizing enzyme C-terminal" evidence="1">
    <location>
        <begin position="130"/>
        <end position="255"/>
    </location>
</feature>
<sequence>MAKIREIRCIRTRARGYWVIVKVVTDQPGLWGIGSANDVHHAATVTTAIEEVLAPRLIGRDASHIEDIWQSTYTSAYWRNGPILNTALAAVDVALWDIKGKEAGLPLYQVLGGPCRAAVPCYAHASGGDLEALTEDVQRYMEEGYPVIRCQIGGYGGGGFLDASAARAPENPWGTGQFFDDEAYLEAIPKMFEHLRKELGFAPKLTHDVHEHLRPQSAVTLSKLLEPYRLFFLEDALPPEQVEWYRLIREQCTTPQAMGELFVNPHEYVPLIT</sequence>
<dbReference type="Pfam" id="PF02746">
    <property type="entry name" value="MR_MLE_N"/>
    <property type="match status" value="1"/>
</dbReference>
<evidence type="ECO:0000259" key="1">
    <source>
        <dbReference type="SMART" id="SM00922"/>
    </source>
</evidence>
<dbReference type="SUPFAM" id="SSF54826">
    <property type="entry name" value="Enolase N-terminal domain-like"/>
    <property type="match status" value="1"/>
</dbReference>
<evidence type="ECO:0000313" key="2">
    <source>
        <dbReference type="EMBL" id="SVD30036.1"/>
    </source>
</evidence>
<dbReference type="SUPFAM" id="SSF51604">
    <property type="entry name" value="Enolase C-terminal domain-like"/>
    <property type="match status" value="1"/>
</dbReference>
<dbReference type="Gene3D" id="3.30.390.10">
    <property type="entry name" value="Enolase-like, N-terminal domain"/>
    <property type="match status" value="1"/>
</dbReference>
<reference evidence="2" key="1">
    <citation type="submission" date="2018-05" db="EMBL/GenBank/DDBJ databases">
        <authorList>
            <person name="Lanie J.A."/>
            <person name="Ng W.-L."/>
            <person name="Kazmierczak K.M."/>
            <person name="Andrzejewski T.M."/>
            <person name="Davidsen T.M."/>
            <person name="Wayne K.J."/>
            <person name="Tettelin H."/>
            <person name="Glass J.I."/>
            <person name="Rusch D."/>
            <person name="Podicherti R."/>
            <person name="Tsui H.-C.T."/>
            <person name="Winkler M.E."/>
        </authorList>
    </citation>
    <scope>NUCLEOTIDE SEQUENCE</scope>
</reference>
<dbReference type="InterPro" id="IPR013341">
    <property type="entry name" value="Mandelate_racemase_N_dom"/>
</dbReference>
<organism evidence="2">
    <name type="scientific">marine metagenome</name>
    <dbReference type="NCBI Taxonomy" id="408172"/>
    <lineage>
        <taxon>unclassified sequences</taxon>
        <taxon>metagenomes</taxon>
        <taxon>ecological metagenomes</taxon>
    </lineage>
</organism>
<dbReference type="EMBL" id="UINC01141978">
    <property type="protein sequence ID" value="SVD30036.1"/>
    <property type="molecule type" value="Genomic_DNA"/>
</dbReference>
<dbReference type="SMART" id="SM00922">
    <property type="entry name" value="MR_MLE"/>
    <property type="match status" value="1"/>
</dbReference>